<evidence type="ECO:0000313" key="2">
    <source>
        <dbReference type="Proteomes" id="UP000190813"/>
    </source>
</evidence>
<dbReference type="SUPFAM" id="SSF143744">
    <property type="entry name" value="GlcG-like"/>
    <property type="match status" value="1"/>
</dbReference>
<dbReference type="EMBL" id="MAHX01000005">
    <property type="protein sequence ID" value="OPC68065.1"/>
    <property type="molecule type" value="Genomic_DNA"/>
</dbReference>
<reference evidence="1 2" key="1">
    <citation type="submission" date="2016-06" db="EMBL/GenBank/DDBJ databases">
        <title>Revisiting the taxonomy of the Elizabethkingia Genus based on Whole-Genome Sequencing, Optical Mapping, and MALDI-TOF.</title>
        <authorList>
            <person name="Nicholson A.C."/>
        </authorList>
    </citation>
    <scope>NUCLEOTIDE SEQUENCE [LARGE SCALE GENOMIC DNA]</scope>
    <source>
        <strain evidence="1 2">G4070</strain>
    </source>
</reference>
<protein>
    <recommendedName>
        <fullName evidence="3">Heme-degrading domain-containing protein</fullName>
    </recommendedName>
</protein>
<keyword evidence="2" id="KW-1185">Reference proteome</keyword>
<comment type="caution">
    <text evidence="1">The sequence shown here is derived from an EMBL/GenBank/DDBJ whole genome shotgun (WGS) entry which is preliminary data.</text>
</comment>
<dbReference type="PANTHER" id="PTHR28255:SF1">
    <property type="entry name" value="UPF0303 PROTEIN YBR137W"/>
    <property type="match status" value="1"/>
</dbReference>
<proteinExistence type="predicted"/>
<sequence length="151" mass="17117">MTDHNKDNGILRRIELDSFSNRIAFDMGVKIIDLAKSRNQHIAVEVCRLNQTVFLYVDDTLPVDKHNWLRRKANISRQFEESSLNVKNDLKDGNMTLEKTFGLDEKDFLAKGGAIPVFIKNGGMIAVITVSGLHDEEDHNIIIEALKGSYM</sequence>
<evidence type="ECO:0000313" key="1">
    <source>
        <dbReference type="EMBL" id="OPC68065.1"/>
    </source>
</evidence>
<dbReference type="RefSeq" id="WP_078770665.1">
    <property type="nucleotide sequence ID" value="NZ_CBCSBR010000048.1"/>
</dbReference>
<dbReference type="AlphaFoldDB" id="A0A1T3MTZ4"/>
<dbReference type="Pfam" id="PF03928">
    <property type="entry name" value="HbpS-like"/>
    <property type="match status" value="1"/>
</dbReference>
<gene>
    <name evidence="1" type="ORF">BAZ10_12815</name>
</gene>
<dbReference type="PANTHER" id="PTHR28255">
    <property type="match status" value="1"/>
</dbReference>
<dbReference type="Proteomes" id="UP000190813">
    <property type="component" value="Unassembled WGS sequence"/>
</dbReference>
<dbReference type="Gene3D" id="3.30.450.150">
    <property type="entry name" value="Haem-degrading domain"/>
    <property type="match status" value="1"/>
</dbReference>
<dbReference type="InterPro" id="IPR005624">
    <property type="entry name" value="PduO/GlcC-like"/>
</dbReference>
<accession>A0A1T3MTZ4</accession>
<organism evidence="1 2">
    <name type="scientific">Elizabethkingia occulta</name>
    <dbReference type="NCBI Taxonomy" id="1867263"/>
    <lineage>
        <taxon>Bacteria</taxon>
        <taxon>Pseudomonadati</taxon>
        <taxon>Bacteroidota</taxon>
        <taxon>Flavobacteriia</taxon>
        <taxon>Flavobacteriales</taxon>
        <taxon>Weeksellaceae</taxon>
        <taxon>Elizabethkingia</taxon>
    </lineage>
</organism>
<dbReference type="InterPro" id="IPR038084">
    <property type="entry name" value="PduO/GlcC-like_sf"/>
</dbReference>
<evidence type="ECO:0008006" key="3">
    <source>
        <dbReference type="Google" id="ProtNLM"/>
    </source>
</evidence>
<dbReference type="InterPro" id="IPR010371">
    <property type="entry name" value="YBR137W-like"/>
</dbReference>
<name>A0A1T3MTZ4_9FLAO</name>